<evidence type="ECO:0000313" key="1">
    <source>
        <dbReference type="EMBL" id="ABV94290.1"/>
    </source>
</evidence>
<dbReference type="HOGENOM" id="CLU_2045934_0_0_5"/>
<dbReference type="OrthoDB" id="9809850at2"/>
<dbReference type="STRING" id="398580.Dshi_2557"/>
<dbReference type="EMBL" id="CP000830">
    <property type="protein sequence ID" value="ABV94290.1"/>
    <property type="molecule type" value="Genomic_DNA"/>
</dbReference>
<keyword evidence="2" id="KW-1185">Reference proteome</keyword>
<accession>A8LSU1</accession>
<sequence length="120" mass="13161">MFSRNSRYAASRLFEPGQDGTSVFRGIRPRAIAPTEGVIEHTQTEDDRPDLMALNFYQADRAWWRILDANPEFLLAGPVRDADGARVSFGAGLQPDRGVGDVMISDAMQGDAVLIPPKKG</sequence>
<dbReference type="KEGG" id="dsh:Dshi_2557"/>
<reference evidence="2" key="1">
    <citation type="journal article" date="2010" name="ISME J.">
        <title>The complete genome sequence of the algal symbiont Dinoroseobacter shibae: a hitchhiker's guide to life in the sea.</title>
        <authorList>
            <person name="Wagner-Dobler I."/>
            <person name="Ballhausen B."/>
            <person name="Berger M."/>
            <person name="Brinkhoff T."/>
            <person name="Buchholz I."/>
            <person name="Bunk B."/>
            <person name="Cypionka H."/>
            <person name="Daniel R."/>
            <person name="Drepper T."/>
            <person name="Gerdts G."/>
            <person name="Hahnke S."/>
            <person name="Han C."/>
            <person name="Jahn D."/>
            <person name="Kalhoefer D."/>
            <person name="Kiss H."/>
            <person name="Klenk H.P."/>
            <person name="Kyrpides N."/>
            <person name="Liebl W."/>
            <person name="Liesegang H."/>
            <person name="Meincke L."/>
            <person name="Pati A."/>
            <person name="Petersen J."/>
            <person name="Piekarski T."/>
            <person name="Pommerenke C."/>
            <person name="Pradella S."/>
            <person name="Pukall R."/>
            <person name="Rabus R."/>
            <person name="Stackebrandt E."/>
            <person name="Thole S."/>
            <person name="Thompson L."/>
            <person name="Tielen P."/>
            <person name="Tomasch J."/>
            <person name="von Jan M."/>
            <person name="Wanphrut N."/>
            <person name="Wichels A."/>
            <person name="Zech H."/>
            <person name="Simon M."/>
        </authorList>
    </citation>
    <scope>NUCLEOTIDE SEQUENCE [LARGE SCALE GENOMIC DNA]</scope>
    <source>
        <strain evidence="2">DSM 16493 / NCIMB 14021 / DFL 12</strain>
    </source>
</reference>
<dbReference type="AlphaFoldDB" id="A8LSU1"/>
<proteinExistence type="predicted"/>
<dbReference type="Proteomes" id="UP000006833">
    <property type="component" value="Chromosome"/>
</dbReference>
<evidence type="ECO:0000313" key="2">
    <source>
        <dbReference type="Proteomes" id="UP000006833"/>
    </source>
</evidence>
<organism evidence="1 2">
    <name type="scientific">Dinoroseobacter shibae (strain DSM 16493 / NCIMB 14021 / DFL 12)</name>
    <dbReference type="NCBI Taxonomy" id="398580"/>
    <lineage>
        <taxon>Bacteria</taxon>
        <taxon>Pseudomonadati</taxon>
        <taxon>Pseudomonadota</taxon>
        <taxon>Alphaproteobacteria</taxon>
        <taxon>Rhodobacterales</taxon>
        <taxon>Roseobacteraceae</taxon>
        <taxon>Dinoroseobacter</taxon>
    </lineage>
</organism>
<dbReference type="eggNOG" id="COG1652">
    <property type="taxonomic scope" value="Bacteria"/>
</dbReference>
<dbReference type="RefSeq" id="WP_012179218.1">
    <property type="nucleotide sequence ID" value="NC_009952.1"/>
</dbReference>
<gene>
    <name evidence="1" type="ordered locus">Dshi_2557</name>
</gene>
<protein>
    <submittedName>
        <fullName evidence="1">Uncharacterized protein</fullName>
    </submittedName>
</protein>
<name>A8LSU1_DINSH</name>